<evidence type="ECO:0000313" key="2">
    <source>
        <dbReference type="Proteomes" id="UP001060215"/>
    </source>
</evidence>
<sequence>MLKFSVSPDICRVYHNSYSGFLLLSAFWRFNFFPPFMVLVIAILNDDKNEKYPSLNSRCLALFAIGSKLTLNFLAQMQMKVHSLVACGGDDGAVECFDMRVRSSVGRINAVAPACDTDQALSCMQIETLVYACQMVPGQFFYRRWSWCGQRTNNCRVDLREHGRRKALWNFNSMPVLM</sequence>
<proteinExistence type="predicted"/>
<accession>A0ACC0IJW6</accession>
<dbReference type="EMBL" id="CM045760">
    <property type="protein sequence ID" value="KAI8025363.1"/>
    <property type="molecule type" value="Genomic_DNA"/>
</dbReference>
<protein>
    <submittedName>
        <fullName evidence="1">Uncharacterized protein</fullName>
    </submittedName>
</protein>
<keyword evidence="2" id="KW-1185">Reference proteome</keyword>
<gene>
    <name evidence="1" type="ORF">LOK49_LG02G01450</name>
</gene>
<comment type="caution">
    <text evidence="1">The sequence shown here is derived from an EMBL/GenBank/DDBJ whole genome shotgun (WGS) entry which is preliminary data.</text>
</comment>
<organism evidence="1 2">
    <name type="scientific">Camellia lanceoleosa</name>
    <dbReference type="NCBI Taxonomy" id="1840588"/>
    <lineage>
        <taxon>Eukaryota</taxon>
        <taxon>Viridiplantae</taxon>
        <taxon>Streptophyta</taxon>
        <taxon>Embryophyta</taxon>
        <taxon>Tracheophyta</taxon>
        <taxon>Spermatophyta</taxon>
        <taxon>Magnoliopsida</taxon>
        <taxon>eudicotyledons</taxon>
        <taxon>Gunneridae</taxon>
        <taxon>Pentapetalae</taxon>
        <taxon>asterids</taxon>
        <taxon>Ericales</taxon>
        <taxon>Theaceae</taxon>
        <taxon>Camellia</taxon>
    </lineage>
</organism>
<reference evidence="1 2" key="1">
    <citation type="journal article" date="2022" name="Plant J.">
        <title>Chromosome-level genome of Camellia lanceoleosa provides a valuable resource for understanding genome evolution and self-incompatibility.</title>
        <authorList>
            <person name="Gong W."/>
            <person name="Xiao S."/>
            <person name="Wang L."/>
            <person name="Liao Z."/>
            <person name="Chang Y."/>
            <person name="Mo W."/>
            <person name="Hu G."/>
            <person name="Li W."/>
            <person name="Zhao G."/>
            <person name="Zhu H."/>
            <person name="Hu X."/>
            <person name="Ji K."/>
            <person name="Xiang X."/>
            <person name="Song Q."/>
            <person name="Yuan D."/>
            <person name="Jin S."/>
            <person name="Zhang L."/>
        </authorList>
    </citation>
    <scope>NUCLEOTIDE SEQUENCE [LARGE SCALE GENOMIC DNA]</scope>
    <source>
        <strain evidence="1">SQ_2022a</strain>
    </source>
</reference>
<name>A0ACC0IJW6_9ERIC</name>
<dbReference type="Proteomes" id="UP001060215">
    <property type="component" value="Chromosome 3"/>
</dbReference>
<evidence type="ECO:0000313" key="1">
    <source>
        <dbReference type="EMBL" id="KAI8025363.1"/>
    </source>
</evidence>